<keyword evidence="1" id="KW-0812">Transmembrane</keyword>
<name>A0ABD3ISV0_EUCGL</name>
<keyword evidence="3" id="KW-1185">Reference proteome</keyword>
<sequence>MGWRVEKLPHPAAFLREPFHVLSTTLLALLLPLSFLLVSRLLRASFFFSFVPADHALEPISLLFSLFFDANPTLLLALLCTLSIATLVHCFTGYVDVFGRSTSSVCWPCLYMAWVLLCASQICIFLGIKGSLVPGAVNSSSFSFEPNSFSTALFFIGLHETMANWCRVVVRPVVDDTVLGFPREERWTERAAAAVSFGGLWWWRLREELESLVVVPEVKRELLMGIGAADFVAWRLYYLTVTIGLVKIVKGFMWLGLTLSRRFTGNAGDDSIYFPGPGPGPSSYGVDKHQWPVQLNHSSTPLDQIIRIDVL</sequence>
<reference evidence="2 3" key="1">
    <citation type="submission" date="2024-11" db="EMBL/GenBank/DDBJ databases">
        <title>Chromosome-level genome assembly of Eucalyptus globulus Labill. provides insights into its genome evolution.</title>
        <authorList>
            <person name="Li X."/>
        </authorList>
    </citation>
    <scope>NUCLEOTIDE SEQUENCE [LARGE SCALE GENOMIC DNA]</scope>
    <source>
        <strain evidence="2">CL2024</strain>
        <tissue evidence="2">Fresh tender leaves</tissue>
    </source>
</reference>
<organism evidence="2 3">
    <name type="scientific">Eucalyptus globulus</name>
    <name type="common">Tasmanian blue gum</name>
    <dbReference type="NCBI Taxonomy" id="34317"/>
    <lineage>
        <taxon>Eukaryota</taxon>
        <taxon>Viridiplantae</taxon>
        <taxon>Streptophyta</taxon>
        <taxon>Embryophyta</taxon>
        <taxon>Tracheophyta</taxon>
        <taxon>Spermatophyta</taxon>
        <taxon>Magnoliopsida</taxon>
        <taxon>eudicotyledons</taxon>
        <taxon>Gunneridae</taxon>
        <taxon>Pentapetalae</taxon>
        <taxon>rosids</taxon>
        <taxon>malvids</taxon>
        <taxon>Myrtales</taxon>
        <taxon>Myrtaceae</taxon>
        <taxon>Myrtoideae</taxon>
        <taxon>Eucalypteae</taxon>
        <taxon>Eucalyptus</taxon>
    </lineage>
</organism>
<feature type="transmembrane region" description="Helical" evidence="1">
    <location>
        <begin position="109"/>
        <end position="128"/>
    </location>
</feature>
<accession>A0ABD3ISV0</accession>
<dbReference type="PANTHER" id="PTHR37172:SF3">
    <property type="entry name" value="TRANSMEMBRANE PROTEIN"/>
    <property type="match status" value="1"/>
</dbReference>
<feature type="transmembrane region" description="Helical" evidence="1">
    <location>
        <begin position="74"/>
        <end position="97"/>
    </location>
</feature>
<protein>
    <submittedName>
        <fullName evidence="2">Uncharacterized protein</fullName>
    </submittedName>
</protein>
<feature type="transmembrane region" description="Helical" evidence="1">
    <location>
        <begin position="236"/>
        <end position="257"/>
    </location>
</feature>
<keyword evidence="1" id="KW-1133">Transmembrane helix</keyword>
<feature type="transmembrane region" description="Helical" evidence="1">
    <location>
        <begin position="46"/>
        <end position="68"/>
    </location>
</feature>
<feature type="transmembrane region" description="Helical" evidence="1">
    <location>
        <begin position="20"/>
        <end position="39"/>
    </location>
</feature>
<keyword evidence="1" id="KW-0472">Membrane</keyword>
<comment type="caution">
    <text evidence="2">The sequence shown here is derived from an EMBL/GenBank/DDBJ whole genome shotgun (WGS) entry which is preliminary data.</text>
</comment>
<gene>
    <name evidence="2" type="ORF">ACJRO7_009173</name>
</gene>
<dbReference type="PANTHER" id="PTHR37172">
    <property type="entry name" value="TRANSMEMBRANE PROTEIN"/>
    <property type="match status" value="1"/>
</dbReference>
<evidence type="ECO:0000313" key="3">
    <source>
        <dbReference type="Proteomes" id="UP001634007"/>
    </source>
</evidence>
<evidence type="ECO:0000256" key="1">
    <source>
        <dbReference type="SAM" id="Phobius"/>
    </source>
</evidence>
<proteinExistence type="predicted"/>
<dbReference type="Proteomes" id="UP001634007">
    <property type="component" value="Unassembled WGS sequence"/>
</dbReference>
<dbReference type="AlphaFoldDB" id="A0ABD3ISV0"/>
<dbReference type="EMBL" id="JBJKBG010000011">
    <property type="protein sequence ID" value="KAL3717692.1"/>
    <property type="molecule type" value="Genomic_DNA"/>
</dbReference>
<evidence type="ECO:0000313" key="2">
    <source>
        <dbReference type="EMBL" id="KAL3717692.1"/>
    </source>
</evidence>